<protein>
    <submittedName>
        <fullName evidence="1">Uncharacterized protein</fullName>
    </submittedName>
</protein>
<keyword evidence="2" id="KW-1185">Reference proteome</keyword>
<organism evidence="1 2">
    <name type="scientific">Phytophthora megakarya</name>
    <dbReference type="NCBI Taxonomy" id="4795"/>
    <lineage>
        <taxon>Eukaryota</taxon>
        <taxon>Sar</taxon>
        <taxon>Stramenopiles</taxon>
        <taxon>Oomycota</taxon>
        <taxon>Peronosporomycetes</taxon>
        <taxon>Peronosporales</taxon>
        <taxon>Peronosporaceae</taxon>
        <taxon>Phytophthora</taxon>
    </lineage>
</organism>
<dbReference type="AlphaFoldDB" id="A0A225VUU1"/>
<reference evidence="2" key="1">
    <citation type="submission" date="2017-03" db="EMBL/GenBank/DDBJ databases">
        <title>Phytopthora megakarya and P. palmivora, two closely related causual agents of cacao black pod achieved similar genome size and gene model numbers by different mechanisms.</title>
        <authorList>
            <person name="Ali S."/>
            <person name="Shao J."/>
            <person name="Larry D.J."/>
            <person name="Kronmiller B."/>
            <person name="Shen D."/>
            <person name="Strem M.D."/>
            <person name="Melnick R.L."/>
            <person name="Guiltinan M.J."/>
            <person name="Tyler B.M."/>
            <person name="Meinhardt L.W."/>
            <person name="Bailey B.A."/>
        </authorList>
    </citation>
    <scope>NUCLEOTIDE SEQUENCE [LARGE SCALE GENOMIC DNA]</scope>
    <source>
        <strain evidence="2">zdho120</strain>
    </source>
</reference>
<dbReference type="OrthoDB" id="135485at2759"/>
<evidence type="ECO:0000313" key="2">
    <source>
        <dbReference type="Proteomes" id="UP000198211"/>
    </source>
</evidence>
<accession>A0A225VUU1</accession>
<gene>
    <name evidence="1" type="ORF">PHMEG_00018469</name>
</gene>
<comment type="caution">
    <text evidence="1">The sequence shown here is derived from an EMBL/GenBank/DDBJ whole genome shotgun (WGS) entry which is preliminary data.</text>
</comment>
<dbReference type="EMBL" id="NBNE01002978">
    <property type="protein sequence ID" value="OWZ08914.1"/>
    <property type="molecule type" value="Genomic_DNA"/>
</dbReference>
<sequence>MTIKEAAVLAAQQGKVEMVTKWIDDLRCDIASLVIAAAENGHEILAMIRSNVPDRCIQVALNHSSKLEIIKLLYSWLEKQWSRREVVGDFVYLTASEGQHDILEFAIEKCVVECWSDVVLTQSLPNALNLQSAMNLRNSYDLAQVFKGC</sequence>
<evidence type="ECO:0000313" key="1">
    <source>
        <dbReference type="EMBL" id="OWZ08914.1"/>
    </source>
</evidence>
<proteinExistence type="predicted"/>
<name>A0A225VUU1_9STRA</name>
<dbReference type="Proteomes" id="UP000198211">
    <property type="component" value="Unassembled WGS sequence"/>
</dbReference>